<keyword evidence="3 14" id="KW-0813">Transport</keyword>
<evidence type="ECO:0000256" key="9">
    <source>
        <dbReference type="ARBA" id="ARBA00023065"/>
    </source>
</evidence>
<comment type="caution">
    <text evidence="19">The sequence shown here is derived from an EMBL/GenBank/DDBJ whole genome shotgun (WGS) entry which is preliminary data.</text>
</comment>
<evidence type="ECO:0000256" key="5">
    <source>
        <dbReference type="ARBA" id="ARBA00022496"/>
    </source>
</evidence>
<sequence>MNKFTIVAAMLLVTLSNYAQENNEKKKDSTQVLKEVIINSNKYKYKREKSTTVSKMPLNNIENPQVYNTVTSELLKEQVVTNFNDALKNATGITRLWESTGRGGDGAEYYSMRGFAVQPTMINGLPGLNNGAIDPINVDNIEVIKGPSGTLYGSSLISYGGLINIVTKKPYSTFGGEISYNAGTYGLDRITADVNIPLNKDVSLRVTSAHQNEDSFQDAGFSKSFFVAPSLSYNVNDKLSFLINTEFTNRTSANAPMIFLNRNVDLSFFSMDLFEQNYNNSYTTNELTMSNPTFNMQAQMFYKLSKEWTSQTVLSRSSAKTNGYYHYLYDVGNGDEFTRFISKANSQTQGTDIQQNFIGDFKIGNLRNRMVVGFDYLNLNQRNANAGWRGFGTVSLANQTDIYADPISGEVSNTELSQNAVDTILEGSYAGISNSENEVISAYVSDVLNITDKLSVMASVRVDRFINKTEESFNQTAVSPKFGAVYQIIENKVSVFGNYMNGFKNIAPAIQADNTTYKSFKPEHANQYEFGLKTNLYKEIISATISYYNIDVKDKVMTDPVTFISTIQGGEVNSNGVEISFTANPIKGLNVIAGYSYNDSEVTRDIIDDSYLGLRPEEAGPRALVNFWANYAFTDGKLKGFGFGFGGNYASEYQVLHRKNTGTFKLPDYTILNSALSYNTDKFNIALKVNNILNEKYFSGWSTITPQRLRSLTAGLTYKF</sequence>
<evidence type="ECO:0000313" key="20">
    <source>
        <dbReference type="Proteomes" id="UP000029554"/>
    </source>
</evidence>
<dbReference type="eggNOG" id="COG4773">
    <property type="taxonomic scope" value="Bacteria"/>
</dbReference>
<keyword evidence="6 14" id="KW-0812">Transmembrane</keyword>
<dbReference type="InterPro" id="IPR037066">
    <property type="entry name" value="Plug_dom_sf"/>
</dbReference>
<comment type="subcellular location">
    <subcellularLocation>
        <location evidence="1 14">Cell outer membrane</location>
        <topology evidence="1 14">Multi-pass membrane protein</topology>
    </subcellularLocation>
</comment>
<dbReference type="NCBIfam" id="TIGR01783">
    <property type="entry name" value="TonB-siderophor"/>
    <property type="match status" value="1"/>
</dbReference>
<dbReference type="AlphaFoldDB" id="A0A095SVG2"/>
<dbReference type="InterPro" id="IPR039426">
    <property type="entry name" value="TonB-dep_rcpt-like"/>
</dbReference>
<protein>
    <recommendedName>
        <fullName evidence="21">TonB-dependent receptor</fullName>
    </recommendedName>
</protein>
<dbReference type="EMBL" id="JRHH01000002">
    <property type="protein sequence ID" value="KGD68646.1"/>
    <property type="molecule type" value="Genomic_DNA"/>
</dbReference>
<dbReference type="CDD" id="cd01347">
    <property type="entry name" value="ligand_gated_channel"/>
    <property type="match status" value="1"/>
</dbReference>
<dbReference type="Proteomes" id="UP000029554">
    <property type="component" value="Unassembled WGS sequence"/>
</dbReference>
<evidence type="ECO:0008006" key="21">
    <source>
        <dbReference type="Google" id="ProtNLM"/>
    </source>
</evidence>
<feature type="domain" description="TonB-dependent receptor-like beta-barrel" evidence="17">
    <location>
        <begin position="274"/>
        <end position="692"/>
    </location>
</feature>
<evidence type="ECO:0000256" key="13">
    <source>
        <dbReference type="ARBA" id="ARBA00023237"/>
    </source>
</evidence>
<dbReference type="InterPro" id="IPR036942">
    <property type="entry name" value="Beta-barrel_TonB_sf"/>
</dbReference>
<dbReference type="Gene3D" id="2.170.130.10">
    <property type="entry name" value="TonB-dependent receptor, plug domain"/>
    <property type="match status" value="1"/>
</dbReference>
<dbReference type="InterPro" id="IPR012910">
    <property type="entry name" value="Plug_dom"/>
</dbReference>
<name>A0A095SVG2_9FLAO</name>
<evidence type="ECO:0000256" key="6">
    <source>
        <dbReference type="ARBA" id="ARBA00022692"/>
    </source>
</evidence>
<evidence type="ECO:0000256" key="11">
    <source>
        <dbReference type="ARBA" id="ARBA00023136"/>
    </source>
</evidence>
<keyword evidence="9" id="KW-0406">Ion transport</keyword>
<keyword evidence="13 14" id="KW-0998">Cell outer membrane</keyword>
<dbReference type="InterPro" id="IPR000531">
    <property type="entry name" value="Beta-barrel_TonB"/>
</dbReference>
<evidence type="ECO:0000256" key="2">
    <source>
        <dbReference type="ARBA" id="ARBA00009810"/>
    </source>
</evidence>
<evidence type="ECO:0000256" key="15">
    <source>
        <dbReference type="RuleBase" id="RU003357"/>
    </source>
</evidence>
<organism evidence="19 20">
    <name type="scientific">Flavobacterium aquatile LMG 4008 = ATCC 11947</name>
    <dbReference type="NCBI Taxonomy" id="1453498"/>
    <lineage>
        <taxon>Bacteria</taxon>
        <taxon>Pseudomonadati</taxon>
        <taxon>Bacteroidota</taxon>
        <taxon>Flavobacteriia</taxon>
        <taxon>Flavobacteriales</taxon>
        <taxon>Flavobacteriaceae</taxon>
        <taxon>Flavobacterium</taxon>
    </lineage>
</organism>
<evidence type="ECO:0000256" key="8">
    <source>
        <dbReference type="ARBA" id="ARBA00023004"/>
    </source>
</evidence>
<dbReference type="SUPFAM" id="SSF56935">
    <property type="entry name" value="Porins"/>
    <property type="match status" value="1"/>
</dbReference>
<evidence type="ECO:0000256" key="10">
    <source>
        <dbReference type="ARBA" id="ARBA00023077"/>
    </source>
</evidence>
<dbReference type="PANTHER" id="PTHR32552">
    <property type="entry name" value="FERRICHROME IRON RECEPTOR-RELATED"/>
    <property type="match status" value="1"/>
</dbReference>
<dbReference type="InterPro" id="IPR010105">
    <property type="entry name" value="TonB_sidphr_rcpt"/>
</dbReference>
<keyword evidence="5" id="KW-0410">Iron transport</keyword>
<dbReference type="Pfam" id="PF00593">
    <property type="entry name" value="TonB_dep_Rec_b-barrel"/>
    <property type="match status" value="1"/>
</dbReference>
<comment type="similarity">
    <text evidence="2 14 15">Belongs to the TonB-dependent receptor family.</text>
</comment>
<reference evidence="19 20" key="1">
    <citation type="submission" date="2014-09" db="EMBL/GenBank/DDBJ databases">
        <title>Whole Genome Shotgun of Flavobacterium aquatile LMG 4008.</title>
        <authorList>
            <person name="Gale A.N."/>
            <person name="Pipes S.E."/>
            <person name="Newman J.D."/>
        </authorList>
    </citation>
    <scope>NUCLEOTIDE SEQUENCE [LARGE SCALE GENOMIC DNA]</scope>
    <source>
        <strain evidence="19 20">LMG 4008</strain>
    </source>
</reference>
<proteinExistence type="inferred from homology"/>
<feature type="chain" id="PRO_5001911305" description="TonB-dependent receptor" evidence="16">
    <location>
        <begin position="20"/>
        <end position="720"/>
    </location>
</feature>
<keyword evidence="20" id="KW-1185">Reference proteome</keyword>
<dbReference type="GO" id="GO:0009279">
    <property type="term" value="C:cell outer membrane"/>
    <property type="evidence" value="ECO:0007669"/>
    <property type="project" value="UniProtKB-SubCell"/>
</dbReference>
<evidence type="ECO:0000259" key="18">
    <source>
        <dbReference type="Pfam" id="PF07715"/>
    </source>
</evidence>
<evidence type="ECO:0000256" key="7">
    <source>
        <dbReference type="ARBA" id="ARBA00022729"/>
    </source>
</evidence>
<dbReference type="PANTHER" id="PTHR32552:SF68">
    <property type="entry name" value="FERRICHROME OUTER MEMBRANE TRANSPORTER_PHAGE RECEPTOR"/>
    <property type="match status" value="1"/>
</dbReference>
<feature type="signal peptide" evidence="16">
    <location>
        <begin position="1"/>
        <end position="19"/>
    </location>
</feature>
<keyword evidence="12" id="KW-0675">Receptor</keyword>
<accession>A0A095SVG2</accession>
<keyword evidence="8" id="KW-0408">Iron</keyword>
<evidence type="ECO:0000256" key="12">
    <source>
        <dbReference type="ARBA" id="ARBA00023170"/>
    </source>
</evidence>
<dbReference type="GO" id="GO:0015344">
    <property type="term" value="F:siderophore uptake transmembrane transporter activity"/>
    <property type="evidence" value="ECO:0007669"/>
    <property type="project" value="TreeGrafter"/>
</dbReference>
<evidence type="ECO:0000256" key="1">
    <source>
        <dbReference type="ARBA" id="ARBA00004571"/>
    </source>
</evidence>
<dbReference type="RefSeq" id="WP_035124304.1">
    <property type="nucleotide sequence ID" value="NZ_JRHH01000002.1"/>
</dbReference>
<dbReference type="PROSITE" id="PS52016">
    <property type="entry name" value="TONB_DEPENDENT_REC_3"/>
    <property type="match status" value="1"/>
</dbReference>
<evidence type="ECO:0000313" key="19">
    <source>
        <dbReference type="EMBL" id="KGD68646.1"/>
    </source>
</evidence>
<keyword evidence="11 14" id="KW-0472">Membrane</keyword>
<dbReference type="Pfam" id="PF07715">
    <property type="entry name" value="Plug"/>
    <property type="match status" value="1"/>
</dbReference>
<dbReference type="OrthoDB" id="9775095at2"/>
<dbReference type="GO" id="GO:0038023">
    <property type="term" value="F:signaling receptor activity"/>
    <property type="evidence" value="ECO:0007669"/>
    <property type="project" value="InterPro"/>
</dbReference>
<evidence type="ECO:0000256" key="14">
    <source>
        <dbReference type="PROSITE-ProRule" id="PRU01360"/>
    </source>
</evidence>
<evidence type="ECO:0000256" key="3">
    <source>
        <dbReference type="ARBA" id="ARBA00022448"/>
    </source>
</evidence>
<dbReference type="Gene3D" id="2.40.170.20">
    <property type="entry name" value="TonB-dependent receptor, beta-barrel domain"/>
    <property type="match status" value="1"/>
</dbReference>
<evidence type="ECO:0000256" key="16">
    <source>
        <dbReference type="SAM" id="SignalP"/>
    </source>
</evidence>
<dbReference type="STRING" id="1453498.LG45_03085"/>
<dbReference type="GO" id="GO:0015891">
    <property type="term" value="P:siderophore transport"/>
    <property type="evidence" value="ECO:0007669"/>
    <property type="project" value="InterPro"/>
</dbReference>
<keyword evidence="4 14" id="KW-1134">Transmembrane beta strand</keyword>
<keyword evidence="7 16" id="KW-0732">Signal</keyword>
<gene>
    <name evidence="19" type="ORF">LG45_03085</name>
</gene>
<feature type="domain" description="TonB-dependent receptor plug" evidence="18">
    <location>
        <begin position="61"/>
        <end position="155"/>
    </location>
</feature>
<evidence type="ECO:0000259" key="17">
    <source>
        <dbReference type="Pfam" id="PF00593"/>
    </source>
</evidence>
<keyword evidence="10 15" id="KW-0798">TonB box</keyword>
<evidence type="ECO:0000256" key="4">
    <source>
        <dbReference type="ARBA" id="ARBA00022452"/>
    </source>
</evidence>